<sequence>MGGKSAGGGPAERVRLSGMGDVALRIDDATVVWLRAEDPAATRRPDTHEQSGAQPPSGGGRRQQSDTDGELELPEEFGSAQPVSVDSRMSRALTRGGAALEEALRPLGGVLGQIHRSISSGSHRPDEVTVEFGVTLGSDLSLGVFSGKGDASFKVSATWNLGSGTGEPGGTAP</sequence>
<dbReference type="AlphaFoldDB" id="A0A640TFF7"/>
<evidence type="ECO:0000256" key="1">
    <source>
        <dbReference type="SAM" id="MobiDB-lite"/>
    </source>
</evidence>
<evidence type="ECO:0000313" key="3">
    <source>
        <dbReference type="EMBL" id="GFE21930.1"/>
    </source>
</evidence>
<organism evidence="3 4">
    <name type="scientific">Streptomyces nigrescens</name>
    <dbReference type="NCBI Taxonomy" id="1920"/>
    <lineage>
        <taxon>Bacteria</taxon>
        <taxon>Bacillati</taxon>
        <taxon>Actinomycetota</taxon>
        <taxon>Actinomycetes</taxon>
        <taxon>Kitasatosporales</taxon>
        <taxon>Streptomycetaceae</taxon>
        <taxon>Streptomyces</taxon>
    </lineage>
</organism>
<comment type="caution">
    <text evidence="3">The sequence shown here is derived from an EMBL/GenBank/DDBJ whole genome shotgun (WGS) entry which is preliminary data.</text>
</comment>
<feature type="region of interest" description="Disordered" evidence="1">
    <location>
        <begin position="37"/>
        <end position="93"/>
    </location>
</feature>
<evidence type="ECO:0000259" key="2">
    <source>
        <dbReference type="Pfam" id="PF19493"/>
    </source>
</evidence>
<reference evidence="3 4" key="1">
    <citation type="submission" date="2019-12" db="EMBL/GenBank/DDBJ databases">
        <title>Whole genome shotgun sequence of Streptomyces libani subsp. libani NBRC 13452.</title>
        <authorList>
            <person name="Ichikawa N."/>
            <person name="Kimura A."/>
            <person name="Kitahashi Y."/>
            <person name="Komaki H."/>
            <person name="Tamura T."/>
        </authorList>
    </citation>
    <scope>NUCLEOTIDE SEQUENCE [LARGE SCALE GENOMIC DNA]</scope>
    <source>
        <strain evidence="3 4">NBRC 13452</strain>
    </source>
</reference>
<feature type="region of interest" description="Disordered" evidence="1">
    <location>
        <begin position="1"/>
        <end position="20"/>
    </location>
</feature>
<evidence type="ECO:0000313" key="4">
    <source>
        <dbReference type="Proteomes" id="UP000429552"/>
    </source>
</evidence>
<dbReference type="InterPro" id="IPR045794">
    <property type="entry name" value="Trypco1"/>
</dbReference>
<accession>A0A640TFF7</accession>
<dbReference type="EMBL" id="BLIP01000001">
    <property type="protein sequence ID" value="GFE21930.1"/>
    <property type="molecule type" value="Genomic_DNA"/>
</dbReference>
<gene>
    <name evidence="3" type="ORF">Sliba_23830</name>
</gene>
<name>A0A640TFF7_STRNI</name>
<feature type="domain" description="Trypsin-co-occurring" evidence="2">
    <location>
        <begin position="76"/>
        <end position="160"/>
    </location>
</feature>
<dbReference type="NCBIfam" id="NF041216">
    <property type="entry name" value="CU044_2847_fam"/>
    <property type="match status" value="1"/>
</dbReference>
<dbReference type="Pfam" id="PF19493">
    <property type="entry name" value="Trypco1"/>
    <property type="match status" value="1"/>
</dbReference>
<feature type="compositionally biased region" description="Basic and acidic residues" evidence="1">
    <location>
        <begin position="37"/>
        <end position="49"/>
    </location>
</feature>
<dbReference type="Proteomes" id="UP000429552">
    <property type="component" value="Unassembled WGS sequence"/>
</dbReference>
<feature type="compositionally biased region" description="Gly residues" evidence="1">
    <location>
        <begin position="1"/>
        <end position="10"/>
    </location>
</feature>
<protein>
    <recommendedName>
        <fullName evidence="2">Trypsin-co-occurring domain-containing protein</fullName>
    </recommendedName>
</protein>
<proteinExistence type="predicted"/>